<organism evidence="1 2">
    <name type="scientific">Reinekea thalattae</name>
    <dbReference type="NCBI Taxonomy" id="2593301"/>
    <lineage>
        <taxon>Bacteria</taxon>
        <taxon>Pseudomonadati</taxon>
        <taxon>Pseudomonadota</taxon>
        <taxon>Gammaproteobacteria</taxon>
        <taxon>Oceanospirillales</taxon>
        <taxon>Saccharospirillaceae</taxon>
        <taxon>Reinekea</taxon>
    </lineage>
</organism>
<evidence type="ECO:0000313" key="2">
    <source>
        <dbReference type="Proteomes" id="UP000321764"/>
    </source>
</evidence>
<gene>
    <name evidence="1" type="ORF">FME95_02535</name>
</gene>
<reference evidence="1 2" key="1">
    <citation type="submission" date="2019-07" db="EMBL/GenBank/DDBJ databases">
        <title>Reinekea sp. strain SSH23 genome sequencing and assembly.</title>
        <authorList>
            <person name="Kim I."/>
        </authorList>
    </citation>
    <scope>NUCLEOTIDE SEQUENCE [LARGE SCALE GENOMIC DNA]</scope>
    <source>
        <strain evidence="1 2">SSH23</strain>
    </source>
</reference>
<dbReference type="EMBL" id="VKAD01000001">
    <property type="protein sequence ID" value="TXR54935.1"/>
    <property type="molecule type" value="Genomic_DNA"/>
</dbReference>
<name>A0A5C8ZA10_9GAMM</name>
<evidence type="ECO:0000313" key="1">
    <source>
        <dbReference type="EMBL" id="TXR54935.1"/>
    </source>
</evidence>
<dbReference type="AlphaFoldDB" id="A0A5C8ZA10"/>
<sequence>MIRALAHSCLDPKAPNWLSVYARAEQQFGSRTGLPLVNGLAQITVSLLRIKADDLQILPSSESIESEKVLPDERLILLMIHHMRRNHFIAGYDFLMELLLGEVDDELLEQAHSFANRHSCGEQQPRSHKGIIGKRLRLVPTVNKN</sequence>
<proteinExistence type="predicted"/>
<comment type="caution">
    <text evidence="1">The sequence shown here is derived from an EMBL/GenBank/DDBJ whole genome shotgun (WGS) entry which is preliminary data.</text>
</comment>
<dbReference type="Proteomes" id="UP000321764">
    <property type="component" value="Unassembled WGS sequence"/>
</dbReference>
<accession>A0A5C8ZA10</accession>
<protein>
    <submittedName>
        <fullName evidence="1">Uncharacterized protein</fullName>
    </submittedName>
</protein>
<keyword evidence="2" id="KW-1185">Reference proteome</keyword>